<dbReference type="CDD" id="cd03789">
    <property type="entry name" value="GT9_LPS_heptosyltransferase"/>
    <property type="match status" value="1"/>
</dbReference>
<dbReference type="GO" id="GO:0005829">
    <property type="term" value="C:cytosol"/>
    <property type="evidence" value="ECO:0007669"/>
    <property type="project" value="TreeGrafter"/>
</dbReference>
<dbReference type="AlphaFoldDB" id="A0A1T4QD36"/>
<dbReference type="InterPro" id="IPR051199">
    <property type="entry name" value="LPS_LOS_Heptosyltrfase"/>
</dbReference>
<sequence length="412" mass="46241">MKVDTMRKIDHHVGIPLCFLLGLWFKVKALISKPIRQRPRNILFIELSEMGSAIIADPAMRKAKAEGAELFFVIFKDNVHSLRLLQTVPEANIFKLGSSNLFDLALDSLKFLFWCRKNKIDTTVDLELFSRFTALLSGLSGSTNRVGYDGFHNEGLYRGNFLTHKVSYNPHIHIAKNFMALIHAAFAQREEIPFSKIKIEDAEVKIAQATCSETDKLQVIDKIKGCYPAYQPDSHRIILINPNASDLLPQRRWMPEYFVQVMQHIVQSYPDTLVLITGAPSESAQAERLRQQVNHERCINFAGQVGFQQLIPLYYLSTLMLTNDSGPGHFSSVTPLRTFVIFGPETPALYSSLGNSTAIFAGLACSPCVSASNHRKTPCEDNRCLQVITPESVIQTLTPALESEIKLTQVSE</sequence>
<dbReference type="EMBL" id="MTSM01000003">
    <property type="protein sequence ID" value="OPX56515.1"/>
    <property type="molecule type" value="Genomic_DNA"/>
</dbReference>
<dbReference type="PANTHER" id="PTHR30160:SF1">
    <property type="entry name" value="LIPOPOLYSACCHARIDE 1,2-N-ACETYLGLUCOSAMINETRANSFERASE-RELATED"/>
    <property type="match status" value="1"/>
</dbReference>
<protein>
    <submittedName>
        <fullName evidence="3">Glycosyl transferase</fullName>
    </submittedName>
</protein>
<evidence type="ECO:0000313" key="3">
    <source>
        <dbReference type="EMBL" id="OPX56515.1"/>
    </source>
</evidence>
<gene>
    <name evidence="3" type="ORF">BTE48_03570</name>
</gene>
<evidence type="ECO:0000256" key="1">
    <source>
        <dbReference type="ARBA" id="ARBA00022676"/>
    </source>
</evidence>
<name>A0A1T4QD36_9GAMM</name>
<organism evidence="3 4">
    <name type="scientific">Oceanospirillum multiglobuliferum</name>
    <dbReference type="NCBI Taxonomy" id="64969"/>
    <lineage>
        <taxon>Bacteria</taxon>
        <taxon>Pseudomonadati</taxon>
        <taxon>Pseudomonadota</taxon>
        <taxon>Gammaproteobacteria</taxon>
        <taxon>Oceanospirillales</taxon>
        <taxon>Oceanospirillaceae</taxon>
        <taxon>Oceanospirillum</taxon>
    </lineage>
</organism>
<keyword evidence="1" id="KW-0328">Glycosyltransferase</keyword>
<dbReference type="GO" id="GO:0009244">
    <property type="term" value="P:lipopolysaccharide core region biosynthetic process"/>
    <property type="evidence" value="ECO:0007669"/>
    <property type="project" value="TreeGrafter"/>
</dbReference>
<reference evidence="3 4" key="1">
    <citation type="submission" date="2017-01" db="EMBL/GenBank/DDBJ databases">
        <title>Genome Sequencing of a Marine Spirillum, Oceanospirillum multiglobuliferum ATCC 33336, from Japan.</title>
        <authorList>
            <person name="Carney J.G."/>
            <person name="Trachtenberg A.M."/>
            <person name="Rheaume B.A."/>
            <person name="Linnane J.D."/>
            <person name="Pitts N.L."/>
            <person name="Mykles D.L."/>
            <person name="Maclea K.S."/>
        </authorList>
    </citation>
    <scope>NUCLEOTIDE SEQUENCE [LARGE SCALE GENOMIC DNA]</scope>
    <source>
        <strain evidence="3 4">ATCC 33336</strain>
    </source>
</reference>
<keyword evidence="4" id="KW-1185">Reference proteome</keyword>
<dbReference type="Pfam" id="PF01075">
    <property type="entry name" value="Glyco_transf_9"/>
    <property type="match status" value="1"/>
</dbReference>
<dbReference type="Gene3D" id="3.40.50.2000">
    <property type="entry name" value="Glycogen Phosphorylase B"/>
    <property type="match status" value="2"/>
</dbReference>
<dbReference type="SUPFAM" id="SSF53756">
    <property type="entry name" value="UDP-Glycosyltransferase/glycogen phosphorylase"/>
    <property type="match status" value="1"/>
</dbReference>
<evidence type="ECO:0000256" key="2">
    <source>
        <dbReference type="ARBA" id="ARBA00022679"/>
    </source>
</evidence>
<keyword evidence="2 3" id="KW-0808">Transferase</keyword>
<dbReference type="STRING" id="64969.SAMN02745127_01847"/>
<dbReference type="InterPro" id="IPR002201">
    <property type="entry name" value="Glyco_trans_9"/>
</dbReference>
<dbReference type="Proteomes" id="UP000191418">
    <property type="component" value="Unassembled WGS sequence"/>
</dbReference>
<comment type="caution">
    <text evidence="3">The sequence shown here is derived from an EMBL/GenBank/DDBJ whole genome shotgun (WGS) entry which is preliminary data.</text>
</comment>
<dbReference type="PANTHER" id="PTHR30160">
    <property type="entry name" value="TETRAACYLDISACCHARIDE 4'-KINASE-RELATED"/>
    <property type="match status" value="1"/>
</dbReference>
<evidence type="ECO:0000313" key="4">
    <source>
        <dbReference type="Proteomes" id="UP000191418"/>
    </source>
</evidence>
<accession>A0A1T4QD36</accession>
<dbReference type="OrthoDB" id="9781892at2"/>
<dbReference type="GO" id="GO:0008713">
    <property type="term" value="F:ADP-heptose-lipopolysaccharide heptosyltransferase activity"/>
    <property type="evidence" value="ECO:0007669"/>
    <property type="project" value="TreeGrafter"/>
</dbReference>
<dbReference type="RefSeq" id="WP_078745446.1">
    <property type="nucleotide sequence ID" value="NZ_FUXG01000011.1"/>
</dbReference>
<proteinExistence type="predicted"/>